<gene>
    <name evidence="2" type="ORF">AAW01_00285</name>
</gene>
<accession>A0A0G9MPI9</accession>
<dbReference type="RefSeq" id="WP_047005400.1">
    <property type="nucleotide sequence ID" value="NZ_CP018097.1"/>
</dbReference>
<sequence>MTRKLARQATSRTALPAAQPLDDDDPLLDFEPVPHTAPRRNSITPDRQRKFIAHLAATGIVTQAAKHIGASLEALYKLRKRAGAQGFAQAWDRAVDAGVSRLEDGALARAIQGEERMVVSAGKVVGTEIRHNEALVMFFLKNRRKERYGNTGALAHVVPGHPLYEKIAGEVREQIREEARARRPQVLASLNAKLDRMRERREAASRLLSGDTAPEEPRDE</sequence>
<dbReference type="EMBL" id="LBHC01000001">
    <property type="protein sequence ID" value="KLE32549.1"/>
    <property type="molecule type" value="Genomic_DNA"/>
</dbReference>
<feature type="region of interest" description="Disordered" evidence="1">
    <location>
        <begin position="201"/>
        <end position="220"/>
    </location>
</feature>
<evidence type="ECO:0000313" key="3">
    <source>
        <dbReference type="Proteomes" id="UP000053070"/>
    </source>
</evidence>
<dbReference type="KEGG" id="egn:BMF35_a1480"/>
<dbReference type="Proteomes" id="UP000053070">
    <property type="component" value="Unassembled WGS sequence"/>
</dbReference>
<protein>
    <submittedName>
        <fullName evidence="2">Uncharacterized protein</fullName>
    </submittedName>
</protein>
<keyword evidence="3" id="KW-1185">Reference proteome</keyword>
<dbReference type="AlphaFoldDB" id="A0A0G9MPI9"/>
<proteinExistence type="predicted"/>
<feature type="region of interest" description="Disordered" evidence="1">
    <location>
        <begin position="1"/>
        <end position="45"/>
    </location>
</feature>
<evidence type="ECO:0000313" key="2">
    <source>
        <dbReference type="EMBL" id="KLE32549.1"/>
    </source>
</evidence>
<organism evidence="2 3">
    <name type="scientific">Aurantiacibacter gangjinensis</name>
    <dbReference type="NCBI Taxonomy" id="502682"/>
    <lineage>
        <taxon>Bacteria</taxon>
        <taxon>Pseudomonadati</taxon>
        <taxon>Pseudomonadota</taxon>
        <taxon>Alphaproteobacteria</taxon>
        <taxon>Sphingomonadales</taxon>
        <taxon>Erythrobacteraceae</taxon>
        <taxon>Aurantiacibacter</taxon>
    </lineage>
</organism>
<dbReference type="OrthoDB" id="7282816at2"/>
<name>A0A0G9MPI9_9SPHN</name>
<dbReference type="PATRIC" id="fig|502682.8.peg.58"/>
<comment type="caution">
    <text evidence="2">The sequence shown here is derived from an EMBL/GenBank/DDBJ whole genome shotgun (WGS) entry which is preliminary data.</text>
</comment>
<reference evidence="2 3" key="1">
    <citation type="submission" date="2015-04" db="EMBL/GenBank/DDBJ databases">
        <title>The draft genome sequence of Erythrobacr gangjinensis K7-2.</title>
        <authorList>
            <person name="Zhuang L."/>
            <person name="Liu Y."/>
            <person name="Shao Z."/>
        </authorList>
    </citation>
    <scope>NUCLEOTIDE SEQUENCE [LARGE SCALE GENOMIC DNA]</scope>
    <source>
        <strain evidence="2 3">K7-2</strain>
    </source>
</reference>
<evidence type="ECO:0000256" key="1">
    <source>
        <dbReference type="SAM" id="MobiDB-lite"/>
    </source>
</evidence>